<evidence type="ECO:0000313" key="5">
    <source>
        <dbReference type="Proteomes" id="UP000622890"/>
    </source>
</evidence>
<dbReference type="GO" id="GO:0016990">
    <property type="term" value="F:arginine deiminase activity"/>
    <property type="evidence" value="ECO:0007669"/>
    <property type="project" value="UniProtKB-EC"/>
</dbReference>
<evidence type="ECO:0000256" key="3">
    <source>
        <dbReference type="ARBA" id="ARBA00049429"/>
    </source>
</evidence>
<dbReference type="Gene3D" id="3.75.10.10">
    <property type="entry name" value="L-arginine/glycine Amidinotransferase, Chain A"/>
    <property type="match status" value="1"/>
</dbReference>
<dbReference type="Pfam" id="PF19420">
    <property type="entry name" value="DDAH_eukar"/>
    <property type="match status" value="1"/>
</dbReference>
<gene>
    <name evidence="4" type="ORF">JJB74_21315</name>
</gene>
<name>A0A934W9J9_9BURK</name>
<dbReference type="SUPFAM" id="SSF55909">
    <property type="entry name" value="Pentein"/>
    <property type="match status" value="1"/>
</dbReference>
<dbReference type="PANTHER" id="PTHR47271">
    <property type="entry name" value="ARGININE DEIMINASE"/>
    <property type="match status" value="1"/>
</dbReference>
<evidence type="ECO:0000256" key="2">
    <source>
        <dbReference type="ARBA" id="ARBA00012171"/>
    </source>
</evidence>
<organism evidence="4 5">
    <name type="scientific">Noviherbaspirillum pedocola</name>
    <dbReference type="NCBI Taxonomy" id="2801341"/>
    <lineage>
        <taxon>Bacteria</taxon>
        <taxon>Pseudomonadati</taxon>
        <taxon>Pseudomonadota</taxon>
        <taxon>Betaproteobacteria</taxon>
        <taxon>Burkholderiales</taxon>
        <taxon>Oxalobacteraceae</taxon>
        <taxon>Noviherbaspirillum</taxon>
    </lineage>
</organism>
<reference evidence="4" key="1">
    <citation type="submission" date="2021-01" db="EMBL/GenBank/DDBJ databases">
        <title>Genome sequence of strain Noviherbaspirillum sp. DKR-6.</title>
        <authorList>
            <person name="Chaudhary D.K."/>
        </authorList>
    </citation>
    <scope>NUCLEOTIDE SEQUENCE</scope>
    <source>
        <strain evidence="4">DKR-6</strain>
    </source>
</reference>
<dbReference type="EC" id="3.5.3.6" evidence="2"/>
<dbReference type="Proteomes" id="UP000622890">
    <property type="component" value="Unassembled WGS sequence"/>
</dbReference>
<dbReference type="GO" id="GO:0019546">
    <property type="term" value="P:L-arginine deiminase pathway"/>
    <property type="evidence" value="ECO:0007669"/>
    <property type="project" value="TreeGrafter"/>
</dbReference>
<dbReference type="AlphaFoldDB" id="A0A934W9J9"/>
<comment type="caution">
    <text evidence="4">The sequence shown here is derived from an EMBL/GenBank/DDBJ whole genome shotgun (WGS) entry which is preliminary data.</text>
</comment>
<dbReference type="RefSeq" id="WP_200595238.1">
    <property type="nucleotide sequence ID" value="NZ_JAEPBG010000010.1"/>
</dbReference>
<protein>
    <recommendedName>
        <fullName evidence="2">arginine deiminase</fullName>
        <ecNumber evidence="2">3.5.3.6</ecNumber>
    </recommendedName>
</protein>
<accession>A0A934W9J9</accession>
<dbReference type="EMBL" id="JAEPBG010000010">
    <property type="protein sequence ID" value="MBK4737169.1"/>
    <property type="molecule type" value="Genomic_DNA"/>
</dbReference>
<comment type="catalytic activity">
    <reaction evidence="3">
        <text>L-arginine + H2O = L-citrulline + NH4(+)</text>
        <dbReference type="Rhea" id="RHEA:19597"/>
        <dbReference type="ChEBI" id="CHEBI:15377"/>
        <dbReference type="ChEBI" id="CHEBI:28938"/>
        <dbReference type="ChEBI" id="CHEBI:32682"/>
        <dbReference type="ChEBI" id="CHEBI:57743"/>
        <dbReference type="EC" id="3.5.3.6"/>
    </reaction>
</comment>
<sequence>MKPRILMCAPRHFEVAYVINPWMEGNVAHGSNAAASRQWNALVALLRRFATVETIAAAPGVPDMVFTANAGLVFGRTCVLSRFLHPERRLEEPHFERWFAEHGFDVRLLPQDLRFEGAGDALFDRRLPLLWMGHGHRTDAAAAAAIARLLDVEVEPLGLVNPRFYHLDTCFCPLDGGALLYHPSAFDAISRARIDALVPPALRIAVDHEDAQDFACNAINIGRDIILNRASDTLIAALAAHGFRVHQTPLGEFMKAGGSAKCLSLKLDEARVSACAAA</sequence>
<keyword evidence="5" id="KW-1185">Reference proteome</keyword>
<proteinExistence type="predicted"/>
<evidence type="ECO:0000313" key="4">
    <source>
        <dbReference type="EMBL" id="MBK4737169.1"/>
    </source>
</evidence>
<evidence type="ECO:0000256" key="1">
    <source>
        <dbReference type="ARBA" id="ARBA00005213"/>
    </source>
</evidence>
<dbReference type="PANTHER" id="PTHR47271:SF2">
    <property type="entry name" value="ARGININE DEIMINASE"/>
    <property type="match status" value="1"/>
</dbReference>
<comment type="pathway">
    <text evidence="1">Amino-acid degradation; L-arginine degradation via ADI pathway; carbamoyl phosphate from L-arginine: step 1/2.</text>
</comment>